<dbReference type="EMBL" id="MK285071">
    <property type="protein sequence ID" value="QAX89046.1"/>
    <property type="molecule type" value="Genomic_DNA"/>
</dbReference>
<feature type="transmembrane region" description="Helical" evidence="1">
    <location>
        <begin position="30"/>
        <end position="49"/>
    </location>
</feature>
<accession>A0A411AM67</accession>
<proteinExistence type="predicted"/>
<protein>
    <submittedName>
        <fullName evidence="2">Uncharacterized protein</fullName>
    </submittedName>
</protein>
<sequence length="73" mass="8701">MSINCKNKKLSIYKLYINLKVQDNFIKHQVKTPGLFLFYSITITLYIFIPDTLFTEDFILNFSLVILFIPFFI</sequence>
<evidence type="ECO:0000313" key="2">
    <source>
        <dbReference type="EMBL" id="QAX89046.1"/>
    </source>
</evidence>
<dbReference type="AlphaFoldDB" id="A0A411AM67"/>
<evidence type="ECO:0000256" key="1">
    <source>
        <dbReference type="SAM" id="Phobius"/>
    </source>
</evidence>
<geneLocation type="plasmid" evidence="2">
    <name>pCPNY83906550-1</name>
</geneLocation>
<gene>
    <name evidence="2" type="ORF">pCPNY83906550-1_00031</name>
</gene>
<name>A0A411AM67_CLOPF</name>
<keyword evidence="1" id="KW-0472">Membrane</keyword>
<keyword evidence="1" id="KW-0812">Transmembrane</keyword>
<keyword evidence="2" id="KW-0614">Plasmid</keyword>
<reference evidence="2" key="1">
    <citation type="submission" date="2018-12" db="EMBL/GenBank/DDBJ databases">
        <title>Identification of novel toxin homologs and associated mobile genetic elements in Clostridium perfringens.</title>
        <authorList>
            <person name="Moore R.J."/>
            <person name="Lacey J.A."/>
            <person name="Johanesen P.A."/>
            <person name="Lyras D."/>
        </authorList>
    </citation>
    <scope>NUCLEOTIDE SEQUENCE</scope>
    <source>
        <strain evidence="2">NY83906550</strain>
        <plasmid evidence="2">pCPNY83906550-1</plasmid>
    </source>
</reference>
<keyword evidence="1" id="KW-1133">Transmembrane helix</keyword>
<organism evidence="2">
    <name type="scientific">Clostridium perfringens</name>
    <dbReference type="NCBI Taxonomy" id="1502"/>
    <lineage>
        <taxon>Bacteria</taxon>
        <taxon>Bacillati</taxon>
        <taxon>Bacillota</taxon>
        <taxon>Clostridia</taxon>
        <taxon>Eubacteriales</taxon>
        <taxon>Clostridiaceae</taxon>
        <taxon>Clostridium</taxon>
    </lineage>
</organism>